<dbReference type="EMBL" id="LNYX01000013">
    <property type="protein sequence ID" value="KTD64476.1"/>
    <property type="molecule type" value="Genomic_DNA"/>
</dbReference>
<dbReference type="AlphaFoldDB" id="A0A0W0Z5P3"/>
<comment type="caution">
    <text evidence="1">The sequence shown here is derived from an EMBL/GenBank/DDBJ whole genome shotgun (WGS) entry which is preliminary data.</text>
</comment>
<gene>
    <name evidence="1" type="ORF">Lspi_1283</name>
</gene>
<evidence type="ECO:0000313" key="2">
    <source>
        <dbReference type="Proteomes" id="UP000054877"/>
    </source>
</evidence>
<protein>
    <recommendedName>
        <fullName evidence="3">Secreted protein</fullName>
    </recommendedName>
</protein>
<keyword evidence="2" id="KW-1185">Reference proteome</keyword>
<proteinExistence type="predicted"/>
<evidence type="ECO:0000313" key="1">
    <source>
        <dbReference type="EMBL" id="KTD64476.1"/>
    </source>
</evidence>
<name>A0A0W0Z5P3_LEGSP</name>
<organism evidence="1 2">
    <name type="scientific">Legionella spiritensis</name>
    <dbReference type="NCBI Taxonomy" id="452"/>
    <lineage>
        <taxon>Bacteria</taxon>
        <taxon>Pseudomonadati</taxon>
        <taxon>Pseudomonadota</taxon>
        <taxon>Gammaproteobacteria</taxon>
        <taxon>Legionellales</taxon>
        <taxon>Legionellaceae</taxon>
        <taxon>Legionella</taxon>
    </lineage>
</organism>
<evidence type="ECO:0008006" key="3">
    <source>
        <dbReference type="Google" id="ProtNLM"/>
    </source>
</evidence>
<dbReference type="PATRIC" id="fig|452.5.peg.1410"/>
<dbReference type="STRING" id="452.Lspi_1283"/>
<sequence>MDYSHVHPVETTTPGVYQFEWQPNLKNATYRTWADLLPANTKIQEYIIADFPSPKNIKGLGGHIDRQPLFESTVDGYQFKLSFDKTPLQVGQPAMGKIDIVDAKGNPVHTLEPIMGAYAHIVGFNEDFKTVTHVHPMGKEPTNGFERGGPELQFHIEPNKAGFIKLFTQVQIDGKTLFAPFGIPVKIQ</sequence>
<accession>A0A0W0Z5P3</accession>
<reference evidence="1 2" key="1">
    <citation type="submission" date="2015-11" db="EMBL/GenBank/DDBJ databases">
        <title>Genomic analysis of 38 Legionella species identifies large and diverse effector repertoires.</title>
        <authorList>
            <person name="Burstein D."/>
            <person name="Amaro F."/>
            <person name="Zusman T."/>
            <person name="Lifshitz Z."/>
            <person name="Cohen O."/>
            <person name="Gilbert J.A."/>
            <person name="Pupko T."/>
            <person name="Shuman H.A."/>
            <person name="Segal G."/>
        </authorList>
    </citation>
    <scope>NUCLEOTIDE SEQUENCE [LARGE SCALE GENOMIC DNA]</scope>
    <source>
        <strain evidence="1 2">Mt.St.Helens-9</strain>
    </source>
</reference>
<dbReference type="Proteomes" id="UP000054877">
    <property type="component" value="Unassembled WGS sequence"/>
</dbReference>